<reference evidence="4" key="1">
    <citation type="submission" date="2025-08" db="UniProtKB">
        <authorList>
            <consortium name="RefSeq"/>
        </authorList>
    </citation>
    <scope>IDENTIFICATION</scope>
    <source>
        <tissue evidence="4">Whole larval tissue</tissue>
    </source>
</reference>
<feature type="transmembrane region" description="Helical" evidence="2">
    <location>
        <begin position="257"/>
        <end position="276"/>
    </location>
</feature>
<keyword evidence="3" id="KW-1185">Reference proteome</keyword>
<keyword evidence="2" id="KW-1133">Transmembrane helix</keyword>
<proteinExistence type="predicted"/>
<feature type="transmembrane region" description="Helical" evidence="2">
    <location>
        <begin position="21"/>
        <end position="40"/>
    </location>
</feature>
<feature type="compositionally biased region" description="Low complexity" evidence="1">
    <location>
        <begin position="314"/>
        <end position="323"/>
    </location>
</feature>
<dbReference type="GeneID" id="118263341"/>
<dbReference type="OrthoDB" id="7445595at2759"/>
<feature type="region of interest" description="Disordered" evidence="1">
    <location>
        <begin position="293"/>
        <end position="330"/>
    </location>
</feature>
<name>A0A9R0E8D3_SPOFR</name>
<dbReference type="Proteomes" id="UP000829999">
    <property type="component" value="Chromosome 27"/>
</dbReference>
<organism evidence="3 4">
    <name type="scientific">Spodoptera frugiperda</name>
    <name type="common">Fall armyworm</name>
    <dbReference type="NCBI Taxonomy" id="7108"/>
    <lineage>
        <taxon>Eukaryota</taxon>
        <taxon>Metazoa</taxon>
        <taxon>Ecdysozoa</taxon>
        <taxon>Arthropoda</taxon>
        <taxon>Hexapoda</taxon>
        <taxon>Insecta</taxon>
        <taxon>Pterygota</taxon>
        <taxon>Neoptera</taxon>
        <taxon>Endopterygota</taxon>
        <taxon>Lepidoptera</taxon>
        <taxon>Glossata</taxon>
        <taxon>Ditrysia</taxon>
        <taxon>Noctuoidea</taxon>
        <taxon>Noctuidae</taxon>
        <taxon>Amphipyrinae</taxon>
        <taxon>Spodoptera</taxon>
    </lineage>
</organism>
<accession>A0A9R0E8D3</accession>
<keyword evidence="2" id="KW-0812">Transmembrane</keyword>
<evidence type="ECO:0000313" key="3">
    <source>
        <dbReference type="Proteomes" id="UP000829999"/>
    </source>
</evidence>
<sequence>MILSIIISHQSPARQVLRSKMCNINLLFTFLIIIALDYTVRVQGVRRFYKKGKETVLALEGEQFDMECKAEVRLTYCAFHHPSGKRFSVASATLKGGFCSMKVTTTKMDNGLWICHLGTHPSGLERVQPIEVRVVDQVAAVWKNISIVHNSIGTVNCATTKGMVPLTYCRFEPPNGPPFSINSDITRENAILGRYFFPKNKSLDRGDCAVTIIHARDEDIGQWTCGASLDDGKEYTDTVYVDVEGFYKMTTASVAPYLFGVFGVLLGVVIIGVIVWRRQLCLGTIRPNEEGDAHELQALPGPSRARSLPRLTIESPTEPSTSSQVSHCSD</sequence>
<keyword evidence="2" id="KW-0472">Membrane</keyword>
<protein>
    <submittedName>
        <fullName evidence="4">Uncharacterized protein LOC118263341 isoform X1</fullName>
    </submittedName>
</protein>
<evidence type="ECO:0000256" key="1">
    <source>
        <dbReference type="SAM" id="MobiDB-lite"/>
    </source>
</evidence>
<evidence type="ECO:0000313" key="4">
    <source>
        <dbReference type="RefSeq" id="XP_050561207.1"/>
    </source>
</evidence>
<dbReference type="AlphaFoldDB" id="A0A9R0E8D3"/>
<evidence type="ECO:0000256" key="2">
    <source>
        <dbReference type="SAM" id="Phobius"/>
    </source>
</evidence>
<dbReference type="RefSeq" id="XP_050561207.1">
    <property type="nucleotide sequence ID" value="XM_050705250.1"/>
</dbReference>
<gene>
    <name evidence="4" type="primary">LOC118263341</name>
</gene>